<keyword evidence="2" id="KW-0255">Endonuclease</keyword>
<dbReference type="PANTHER" id="PTHR47203:SF1">
    <property type="entry name" value="HYPOTHETICAL BASE EXCISION DNA REPAIR PROTEIN (EUROFUNG)"/>
    <property type="match status" value="1"/>
</dbReference>
<reference evidence="2 3" key="1">
    <citation type="journal article" date="2023" name="ISME J.">
        <title>Thermophilic Dehalococcoidia with unusual traits shed light on an unexpected past.</title>
        <authorList>
            <person name="Palmer M."/>
            <person name="Covington J.K."/>
            <person name="Zhou E.M."/>
            <person name="Thomas S.C."/>
            <person name="Habib N."/>
            <person name="Seymour C.O."/>
            <person name="Lai D."/>
            <person name="Johnston J."/>
            <person name="Hashimi A."/>
            <person name="Jiao J.Y."/>
            <person name="Muok A.R."/>
            <person name="Liu L."/>
            <person name="Xian W.D."/>
            <person name="Zhi X.Y."/>
            <person name="Li M.M."/>
            <person name="Silva L.P."/>
            <person name="Bowen B.P."/>
            <person name="Louie K."/>
            <person name="Briegel A."/>
            <person name="Pett-Ridge J."/>
            <person name="Weber P.K."/>
            <person name="Tocheva E.I."/>
            <person name="Woyke T."/>
            <person name="Northen T.R."/>
            <person name="Mayali X."/>
            <person name="Li W.J."/>
            <person name="Hedlund B.P."/>
        </authorList>
    </citation>
    <scope>NUCLEOTIDE SEQUENCE [LARGE SCALE GENOMIC DNA]</scope>
    <source>
        <strain evidence="2 3">YIM 72310</strain>
    </source>
</reference>
<evidence type="ECO:0000313" key="2">
    <source>
        <dbReference type="EMBL" id="WBL35516.1"/>
    </source>
</evidence>
<name>A0ABY7M6V1_9CHLR</name>
<dbReference type="SMART" id="SM00478">
    <property type="entry name" value="ENDO3c"/>
    <property type="match status" value="1"/>
</dbReference>
<dbReference type="PANTHER" id="PTHR47203">
    <property type="match status" value="1"/>
</dbReference>
<proteinExistence type="predicted"/>
<dbReference type="Gene3D" id="1.10.340.30">
    <property type="entry name" value="Hypothetical protein, domain 2"/>
    <property type="match status" value="1"/>
</dbReference>
<accession>A0ABY7M6V1</accession>
<keyword evidence="2" id="KW-0378">Hydrolase</keyword>
<dbReference type="PIRSF" id="PIRSF001435">
    <property type="entry name" value="Nth"/>
    <property type="match status" value="1"/>
</dbReference>
<evidence type="ECO:0000313" key="3">
    <source>
        <dbReference type="Proteomes" id="UP001212803"/>
    </source>
</evidence>
<dbReference type="InterPro" id="IPR011257">
    <property type="entry name" value="DNA_glycosylase"/>
</dbReference>
<sequence>MTYDPKQLIRLLAPVYGMPVLQPSGDPLAELILTILSQNTSDTNSGRAFISLMRRFPSWRAMADAPLGEIEAAIQPGGLARQKAPRIQAVLRAVEARSPDLDLAFLRSLPPGEARAWLRSLPGVGPKTAACVLLFSLGLPALPVDTHVERVAKRLGLVPERTAADRAHDLLEALVDPADYYPFHMLLIKHGRRTCSARKPACLRCPLRECPSRLEPAVEAPAGPA</sequence>
<dbReference type="InterPro" id="IPR023170">
    <property type="entry name" value="HhH_base_excis_C"/>
</dbReference>
<dbReference type="RefSeq" id="WP_270056042.1">
    <property type="nucleotide sequence ID" value="NZ_CP115149.1"/>
</dbReference>
<dbReference type="Pfam" id="PF00730">
    <property type="entry name" value="HhH-GPD"/>
    <property type="match status" value="1"/>
</dbReference>
<dbReference type="GO" id="GO:0004519">
    <property type="term" value="F:endonuclease activity"/>
    <property type="evidence" value="ECO:0007669"/>
    <property type="project" value="UniProtKB-KW"/>
</dbReference>
<organism evidence="2 3">
    <name type="scientific">Tepidiforma flava</name>
    <dbReference type="NCBI Taxonomy" id="3004094"/>
    <lineage>
        <taxon>Bacteria</taxon>
        <taxon>Bacillati</taxon>
        <taxon>Chloroflexota</taxon>
        <taxon>Tepidiformia</taxon>
        <taxon>Tepidiformales</taxon>
        <taxon>Tepidiformaceae</taxon>
        <taxon>Tepidiforma</taxon>
    </lineage>
</organism>
<dbReference type="InterPro" id="IPR003265">
    <property type="entry name" value="HhH-GPD_domain"/>
</dbReference>
<feature type="domain" description="HhH-GPD" evidence="1">
    <location>
        <begin position="36"/>
        <end position="193"/>
    </location>
</feature>
<dbReference type="Gene3D" id="1.10.1670.10">
    <property type="entry name" value="Helix-hairpin-Helix base-excision DNA repair enzymes (C-terminal)"/>
    <property type="match status" value="1"/>
</dbReference>
<dbReference type="EMBL" id="CP115149">
    <property type="protein sequence ID" value="WBL35516.1"/>
    <property type="molecule type" value="Genomic_DNA"/>
</dbReference>
<keyword evidence="3" id="KW-1185">Reference proteome</keyword>
<gene>
    <name evidence="2" type="ORF">O0235_12125</name>
</gene>
<dbReference type="Proteomes" id="UP001212803">
    <property type="component" value="Chromosome"/>
</dbReference>
<evidence type="ECO:0000259" key="1">
    <source>
        <dbReference type="SMART" id="SM00478"/>
    </source>
</evidence>
<dbReference type="SUPFAM" id="SSF48150">
    <property type="entry name" value="DNA-glycosylase"/>
    <property type="match status" value="1"/>
</dbReference>
<protein>
    <submittedName>
        <fullName evidence="2">Endonuclease III</fullName>
    </submittedName>
</protein>
<keyword evidence="2" id="KW-0540">Nuclease</keyword>
<dbReference type="CDD" id="cd00056">
    <property type="entry name" value="ENDO3c"/>
    <property type="match status" value="1"/>
</dbReference>